<feature type="region of interest" description="Disordered" evidence="1">
    <location>
        <begin position="21"/>
        <end position="76"/>
    </location>
</feature>
<sequence length="481" mass="54249">MSETKPSGSSKKKIKELKDFFFNKKQKTKPDKDMSQAPVATCSEPSVSYDADHSEDDESLSSSSSESSEALEMDEDAAKLMKMLNISAKSLAEEDGVIEEESEAEGEEKAEKEQKKSKKAKSRRSNDLEKLKAQVEALIQQSEAQKRSKKEKKKNSSSKREKKLLSITEAPQKSTIITGKAVVSNDVRNFNSLNDDLQRPIITTVVHTRTHNEDDGLKWHVDRHSPPGNELLSQWYDAFKPLVPPIHLANFTDIVCHQFDQPVDYLISWTDRHTCCGFVRNEVDATENVPLVMRFGGFWTDKAVHSMYIGCTVRVRRYVKMKVKGTSGYLTPGRITPRGLEYTAYLFAGIPISSAFAIEWAVVDKPRIVRTLGTLVKDLTQESKGTLLVGDVKDCEYGDVYPAAMEKWPVPDIKKLPQVPAPVILNYVEIKQPHVLFKGRDRSLLMPSYMENDMPTSPVSENSYVFAWIDLSLTPSRTFEE</sequence>
<proteinExistence type="predicted"/>
<feature type="compositionally biased region" description="Acidic residues" evidence="1">
    <location>
        <begin position="93"/>
        <end position="106"/>
    </location>
</feature>
<keyword evidence="3" id="KW-1185">Reference proteome</keyword>
<comment type="caution">
    <text evidence="2">The sequence shown here is derived from an EMBL/GenBank/DDBJ whole genome shotgun (WGS) entry which is preliminary data.</text>
</comment>
<evidence type="ECO:0000313" key="2">
    <source>
        <dbReference type="EMBL" id="CAD5229742.1"/>
    </source>
</evidence>
<accession>A0A811LMQ0</accession>
<dbReference type="AlphaFoldDB" id="A0A811LMQ0"/>
<evidence type="ECO:0000313" key="3">
    <source>
        <dbReference type="Proteomes" id="UP000614601"/>
    </source>
</evidence>
<reference evidence="2" key="1">
    <citation type="submission" date="2020-09" db="EMBL/GenBank/DDBJ databases">
        <authorList>
            <person name="Kikuchi T."/>
        </authorList>
    </citation>
    <scope>NUCLEOTIDE SEQUENCE</scope>
    <source>
        <strain evidence="2">SH1</strain>
    </source>
</reference>
<name>A0A811LMQ0_9BILA</name>
<dbReference type="EMBL" id="CAJFCW020000006">
    <property type="protein sequence ID" value="CAG9127229.1"/>
    <property type="molecule type" value="Genomic_DNA"/>
</dbReference>
<feature type="region of interest" description="Disordered" evidence="1">
    <location>
        <begin position="141"/>
        <end position="167"/>
    </location>
</feature>
<feature type="compositionally biased region" description="Basic and acidic residues" evidence="1">
    <location>
        <begin position="21"/>
        <end position="34"/>
    </location>
</feature>
<gene>
    <name evidence="2" type="ORF">BOKJ2_LOCUS13787</name>
</gene>
<dbReference type="Proteomes" id="UP000783686">
    <property type="component" value="Unassembled WGS sequence"/>
</dbReference>
<dbReference type="EMBL" id="CAJFDH010000006">
    <property type="protein sequence ID" value="CAD5229742.1"/>
    <property type="molecule type" value="Genomic_DNA"/>
</dbReference>
<organism evidence="2 3">
    <name type="scientific">Bursaphelenchus okinawaensis</name>
    <dbReference type="NCBI Taxonomy" id="465554"/>
    <lineage>
        <taxon>Eukaryota</taxon>
        <taxon>Metazoa</taxon>
        <taxon>Ecdysozoa</taxon>
        <taxon>Nematoda</taxon>
        <taxon>Chromadorea</taxon>
        <taxon>Rhabditida</taxon>
        <taxon>Tylenchina</taxon>
        <taxon>Tylenchomorpha</taxon>
        <taxon>Aphelenchoidea</taxon>
        <taxon>Aphelenchoididae</taxon>
        <taxon>Bursaphelenchus</taxon>
    </lineage>
</organism>
<evidence type="ECO:0000256" key="1">
    <source>
        <dbReference type="SAM" id="MobiDB-lite"/>
    </source>
</evidence>
<feature type="region of interest" description="Disordered" evidence="1">
    <location>
        <begin position="90"/>
        <end position="128"/>
    </location>
</feature>
<dbReference type="Proteomes" id="UP000614601">
    <property type="component" value="Unassembled WGS sequence"/>
</dbReference>
<protein>
    <submittedName>
        <fullName evidence="2">Uncharacterized protein</fullName>
    </submittedName>
</protein>
<feature type="compositionally biased region" description="Basic residues" evidence="1">
    <location>
        <begin position="147"/>
        <end position="162"/>
    </location>
</feature>